<evidence type="ECO:0000256" key="1">
    <source>
        <dbReference type="ARBA" id="ARBA00022555"/>
    </source>
</evidence>
<keyword evidence="6" id="KW-1185">Reference proteome</keyword>
<dbReference type="Gene3D" id="3.30.1940.10">
    <property type="entry name" value="YtpR-like"/>
    <property type="match status" value="1"/>
</dbReference>
<reference evidence="5 6" key="1">
    <citation type="journal article" date="2012" name="J. Bacteriol.">
        <title>Genome sequence of Lactobacillus mucosae LM1, isolated from piglet feces.</title>
        <authorList>
            <person name="Lee J.H."/>
            <person name="Valeriano V.D."/>
            <person name="Shin Y.R."/>
            <person name="Chae J.P."/>
            <person name="Kim G.B."/>
            <person name="Ham J.S."/>
            <person name="Chun J."/>
            <person name="Kang D.K."/>
        </authorList>
    </citation>
    <scope>NUCLEOTIDE SEQUENCE [LARGE SCALE GENOMIC DNA]</scope>
    <source>
        <strain evidence="5 6">LM1</strain>
    </source>
</reference>
<dbReference type="HOGENOM" id="CLU_098250_0_0_9"/>
<accession>A0A0D4CJQ0</accession>
<dbReference type="NCBIfam" id="NF045760">
    <property type="entry name" value="YtpR"/>
    <property type="match status" value="1"/>
</dbReference>
<dbReference type="STRING" id="1130798.LBLM1_02715"/>
<dbReference type="Proteomes" id="UP000003645">
    <property type="component" value="Chromosome"/>
</dbReference>
<dbReference type="EMBL" id="CP011013">
    <property type="protein sequence ID" value="AJT50091.1"/>
    <property type="molecule type" value="Genomic_DNA"/>
</dbReference>
<dbReference type="CDD" id="cd02796">
    <property type="entry name" value="tRNA_bind_bactPheRS"/>
    <property type="match status" value="1"/>
</dbReference>
<dbReference type="SUPFAM" id="SSF50249">
    <property type="entry name" value="Nucleic acid-binding proteins"/>
    <property type="match status" value="1"/>
</dbReference>
<dbReference type="Gene3D" id="2.40.50.140">
    <property type="entry name" value="Nucleic acid-binding proteins"/>
    <property type="match status" value="1"/>
</dbReference>
<evidence type="ECO:0000313" key="5">
    <source>
        <dbReference type="EMBL" id="AJT50091.1"/>
    </source>
</evidence>
<proteinExistence type="predicted"/>
<evidence type="ECO:0000313" key="6">
    <source>
        <dbReference type="Proteomes" id="UP000003645"/>
    </source>
</evidence>
<evidence type="ECO:0000259" key="4">
    <source>
        <dbReference type="PROSITE" id="PS50886"/>
    </source>
</evidence>
<dbReference type="InterPro" id="IPR033714">
    <property type="entry name" value="tRNA_bind_bactPheRS"/>
</dbReference>
<dbReference type="OrthoDB" id="9805455at2"/>
<keyword evidence="2 3" id="KW-0694">RNA-binding</keyword>
<gene>
    <name evidence="5" type="ORF">LBLM1_02715</name>
</gene>
<dbReference type="InterPro" id="IPR002547">
    <property type="entry name" value="tRNA-bd_dom"/>
</dbReference>
<protein>
    <submittedName>
        <fullName evidence="5">DSBA oxidoreductase</fullName>
    </submittedName>
</protein>
<sequence>MLISSYNPNEMGDVLVVVTGQAADQNVKQNQGVVQIVSAQDGSLLGYNFLKASEVLPELKEQNGQVFLSEDQVEKLNEKIQAAGFDEKLTADETPKFVIGYVESMTKHPKSDHLHITQVDLGDQKVQIVCGSPNIAEHVKVVVAKVGAMMPSGQIIWPGALVGVPSNGMICAARELNLKNAPQKPGCLILPDDFGQAGDAFDFARGNQLFA</sequence>
<dbReference type="PROSITE" id="PS50886">
    <property type="entry name" value="TRBD"/>
    <property type="match status" value="1"/>
</dbReference>
<dbReference type="RefSeq" id="WP_033935311.1">
    <property type="nucleotide sequence ID" value="NZ_CP011013.1"/>
</dbReference>
<feature type="domain" description="TRNA-binding" evidence="4">
    <location>
        <begin position="91"/>
        <end position="202"/>
    </location>
</feature>
<name>A0A0D4CJQ0_LIMMU</name>
<dbReference type="Pfam" id="PF01588">
    <property type="entry name" value="tRNA_bind"/>
    <property type="match status" value="1"/>
</dbReference>
<dbReference type="KEGG" id="lmu:LBLM1_02715"/>
<organism evidence="5 6">
    <name type="scientific">Limosilactobacillus mucosae LM1</name>
    <dbReference type="NCBI Taxonomy" id="1130798"/>
    <lineage>
        <taxon>Bacteria</taxon>
        <taxon>Bacillati</taxon>
        <taxon>Bacillota</taxon>
        <taxon>Bacilli</taxon>
        <taxon>Lactobacillales</taxon>
        <taxon>Lactobacillaceae</taxon>
        <taxon>Limosilactobacillus</taxon>
    </lineage>
</organism>
<keyword evidence="1 3" id="KW-0820">tRNA-binding</keyword>
<dbReference type="InterPro" id="IPR012340">
    <property type="entry name" value="NA-bd_OB-fold"/>
</dbReference>
<dbReference type="AlphaFoldDB" id="A0A0D4CJQ0"/>
<evidence type="ECO:0000256" key="3">
    <source>
        <dbReference type="PROSITE-ProRule" id="PRU00209"/>
    </source>
</evidence>
<dbReference type="GO" id="GO:0000049">
    <property type="term" value="F:tRNA binding"/>
    <property type="evidence" value="ECO:0007669"/>
    <property type="project" value="UniProtKB-UniRule"/>
</dbReference>
<dbReference type="InterPro" id="IPR037154">
    <property type="entry name" value="YtpR-like_sf"/>
</dbReference>
<evidence type="ECO:0000256" key="2">
    <source>
        <dbReference type="ARBA" id="ARBA00022884"/>
    </source>
</evidence>
<dbReference type="InterPro" id="IPR027855">
    <property type="entry name" value="DUF4479"/>
</dbReference>
<dbReference type="Pfam" id="PF14794">
    <property type="entry name" value="DUF4479"/>
    <property type="match status" value="1"/>
</dbReference>